<reference evidence="7" key="1">
    <citation type="submission" date="2025-08" db="UniProtKB">
        <authorList>
            <consortium name="RefSeq"/>
        </authorList>
    </citation>
    <scope>IDENTIFICATION</scope>
    <source>
        <tissue evidence="7">Tentacle</tissue>
    </source>
</reference>
<proteinExistence type="inferred from homology"/>
<dbReference type="RefSeq" id="XP_031565709.1">
    <property type="nucleotide sequence ID" value="XM_031709849.1"/>
</dbReference>
<evidence type="ECO:0000256" key="2">
    <source>
        <dbReference type="ARBA" id="ARBA00022729"/>
    </source>
</evidence>
<dbReference type="InParanoid" id="A0A6P8IG46"/>
<feature type="domain" description="Folate receptor-like" evidence="5">
    <location>
        <begin position="28"/>
        <end position="119"/>
    </location>
</feature>
<evidence type="ECO:0000313" key="7">
    <source>
        <dbReference type="RefSeq" id="XP_031565709.1"/>
    </source>
</evidence>
<evidence type="ECO:0000259" key="5">
    <source>
        <dbReference type="Pfam" id="PF03024"/>
    </source>
</evidence>
<dbReference type="Pfam" id="PF03024">
    <property type="entry name" value="Folate_rec"/>
    <property type="match status" value="1"/>
</dbReference>
<dbReference type="PANTHER" id="PTHR10517">
    <property type="entry name" value="FOLATE RECEPTOR"/>
    <property type="match status" value="1"/>
</dbReference>
<protein>
    <submittedName>
        <fullName evidence="7">Riboflavin-binding protein-like</fullName>
    </submittedName>
</protein>
<keyword evidence="6" id="KW-1185">Reference proteome</keyword>
<dbReference type="GO" id="GO:0009897">
    <property type="term" value="C:external side of plasma membrane"/>
    <property type="evidence" value="ECO:0007669"/>
    <property type="project" value="TreeGrafter"/>
</dbReference>
<evidence type="ECO:0000313" key="6">
    <source>
        <dbReference type="Proteomes" id="UP000515163"/>
    </source>
</evidence>
<dbReference type="InterPro" id="IPR004269">
    <property type="entry name" value="Folate_rcpt"/>
</dbReference>
<dbReference type="KEGG" id="aten:116300882"/>
<evidence type="ECO:0000256" key="4">
    <source>
        <dbReference type="SAM" id="SignalP"/>
    </source>
</evidence>
<keyword evidence="2 4" id="KW-0732">Signal</keyword>
<dbReference type="GO" id="GO:0038023">
    <property type="term" value="F:signaling receptor activity"/>
    <property type="evidence" value="ECO:0007669"/>
    <property type="project" value="TreeGrafter"/>
</dbReference>
<gene>
    <name evidence="7" type="primary">LOC116300882</name>
</gene>
<comment type="similarity">
    <text evidence="1">Belongs to the folate receptor family.</text>
</comment>
<dbReference type="AlphaFoldDB" id="A0A6P8IG46"/>
<keyword evidence="3" id="KW-1015">Disulfide bond</keyword>
<evidence type="ECO:0000256" key="3">
    <source>
        <dbReference type="ARBA" id="ARBA00023157"/>
    </source>
</evidence>
<dbReference type="PANTHER" id="PTHR10517:SF14">
    <property type="entry name" value="FOLATE RECEPTOR 1-RELATED"/>
    <property type="match status" value="1"/>
</dbReference>
<feature type="chain" id="PRO_5027611916" evidence="4">
    <location>
        <begin position="21"/>
        <end position="166"/>
    </location>
</feature>
<sequence length="166" mass="19411">MARWMILCLFSVIILVIVRASLVSADGQCIKGKYHKPKPSPANKPFKACYQYRTTNSCCKSEFTVELAATRTEKLYNHTWDICKPLSAKCLEFWMHQECFYQCSPYLYKWAHPKVQDGVHGKNINCDSRVQYFTKLDIPTVPSVHLIHIYIYTCIHRPIHIIHLFQ</sequence>
<dbReference type="InterPro" id="IPR018143">
    <property type="entry name" value="Folate_rcpt-like"/>
</dbReference>
<accession>A0A6P8IG46</accession>
<feature type="signal peptide" evidence="4">
    <location>
        <begin position="1"/>
        <end position="20"/>
    </location>
</feature>
<evidence type="ECO:0000256" key="1">
    <source>
        <dbReference type="ARBA" id="ARBA00007932"/>
    </source>
</evidence>
<dbReference type="GeneID" id="116300882"/>
<organism evidence="6 7">
    <name type="scientific">Actinia tenebrosa</name>
    <name type="common">Australian red waratah sea anemone</name>
    <dbReference type="NCBI Taxonomy" id="6105"/>
    <lineage>
        <taxon>Eukaryota</taxon>
        <taxon>Metazoa</taxon>
        <taxon>Cnidaria</taxon>
        <taxon>Anthozoa</taxon>
        <taxon>Hexacorallia</taxon>
        <taxon>Actiniaria</taxon>
        <taxon>Actiniidae</taxon>
        <taxon>Actinia</taxon>
    </lineage>
</organism>
<dbReference type="Proteomes" id="UP000515163">
    <property type="component" value="Unplaced"/>
</dbReference>
<name>A0A6P8IG46_ACTTE</name>
<dbReference type="OrthoDB" id="5959946at2759"/>